<dbReference type="Pfam" id="PF00307">
    <property type="entry name" value="CH"/>
    <property type="match status" value="1"/>
</dbReference>
<dbReference type="Gene3D" id="1.10.418.10">
    <property type="entry name" value="Calponin-like domain"/>
    <property type="match status" value="1"/>
</dbReference>
<feature type="compositionally biased region" description="Low complexity" evidence="5">
    <location>
        <begin position="1003"/>
        <end position="1027"/>
    </location>
</feature>
<evidence type="ECO:0000256" key="5">
    <source>
        <dbReference type="SAM" id="MobiDB-lite"/>
    </source>
</evidence>
<feature type="compositionally biased region" description="Polar residues" evidence="5">
    <location>
        <begin position="451"/>
        <end position="461"/>
    </location>
</feature>
<feature type="compositionally biased region" description="Basic and acidic residues" evidence="5">
    <location>
        <begin position="570"/>
        <end position="579"/>
    </location>
</feature>
<evidence type="ECO:0000313" key="7">
    <source>
        <dbReference type="EnsemblMetazoa" id="XP_038059620.1"/>
    </source>
</evidence>
<dbReference type="Proteomes" id="UP000887568">
    <property type="component" value="Unplaced"/>
</dbReference>
<evidence type="ECO:0000256" key="4">
    <source>
        <dbReference type="SAM" id="Coils"/>
    </source>
</evidence>
<evidence type="ECO:0000256" key="1">
    <source>
        <dbReference type="ARBA" id="ARBA00022553"/>
    </source>
</evidence>
<reference evidence="7" key="1">
    <citation type="submission" date="2022-11" db="UniProtKB">
        <authorList>
            <consortium name="EnsemblMetazoa"/>
        </authorList>
    </citation>
    <scope>IDENTIFICATION</scope>
</reference>
<evidence type="ECO:0000259" key="6">
    <source>
        <dbReference type="PROSITE" id="PS50021"/>
    </source>
</evidence>
<dbReference type="InterPro" id="IPR001715">
    <property type="entry name" value="CH_dom"/>
</dbReference>
<feature type="domain" description="Calponin-homology (CH)" evidence="6">
    <location>
        <begin position="1115"/>
        <end position="1222"/>
    </location>
</feature>
<keyword evidence="1" id="KW-0597">Phosphoprotein</keyword>
<feature type="compositionally biased region" description="Basic and acidic residues" evidence="5">
    <location>
        <begin position="800"/>
        <end position="834"/>
    </location>
</feature>
<dbReference type="RefSeq" id="XP_038059620.1">
    <property type="nucleotide sequence ID" value="XM_038203692.1"/>
</dbReference>
<proteinExistence type="inferred from homology"/>
<dbReference type="OMA" id="MMITEAP"/>
<feature type="compositionally biased region" description="Basic and acidic residues" evidence="5">
    <location>
        <begin position="336"/>
        <end position="352"/>
    </location>
</feature>
<dbReference type="EnsemblMetazoa" id="XM_038203692.1">
    <property type="protein sequence ID" value="XP_038059620.1"/>
    <property type="gene ID" value="LOC119730695"/>
</dbReference>
<dbReference type="InterPro" id="IPR022189">
    <property type="entry name" value="SMTN"/>
</dbReference>
<keyword evidence="2 4" id="KW-0175">Coiled coil</keyword>
<feature type="compositionally biased region" description="Low complexity" evidence="5">
    <location>
        <begin position="741"/>
        <end position="750"/>
    </location>
</feature>
<protein>
    <recommendedName>
        <fullName evidence="6">Calponin-homology (CH) domain-containing protein</fullName>
    </recommendedName>
</protein>
<dbReference type="SMART" id="SM00033">
    <property type="entry name" value="CH"/>
    <property type="match status" value="1"/>
</dbReference>
<feature type="coiled-coil region" evidence="4">
    <location>
        <begin position="861"/>
        <end position="888"/>
    </location>
</feature>
<dbReference type="CDD" id="cd21200">
    <property type="entry name" value="CH_SMTN-like"/>
    <property type="match status" value="1"/>
</dbReference>
<dbReference type="PANTHER" id="PTHR23167">
    <property type="entry name" value="CALPONIN HOMOLOGY DOMAIN-CONTAINING PROTEIN DDB_G0272472-RELATED"/>
    <property type="match status" value="1"/>
</dbReference>
<dbReference type="InterPro" id="IPR036872">
    <property type="entry name" value="CH_dom_sf"/>
</dbReference>
<feature type="compositionally biased region" description="Basic and acidic residues" evidence="5">
    <location>
        <begin position="384"/>
        <end position="394"/>
    </location>
</feature>
<comment type="similarity">
    <text evidence="3">Belongs to the smoothelin family.</text>
</comment>
<accession>A0A914A770</accession>
<feature type="coiled-coil region" evidence="4">
    <location>
        <begin position="152"/>
        <end position="179"/>
    </location>
</feature>
<dbReference type="PROSITE" id="PS50021">
    <property type="entry name" value="CH"/>
    <property type="match status" value="1"/>
</dbReference>
<feature type="compositionally biased region" description="Polar residues" evidence="5">
    <location>
        <begin position="705"/>
        <end position="740"/>
    </location>
</feature>
<feature type="compositionally biased region" description="Polar residues" evidence="5">
    <location>
        <begin position="500"/>
        <end position="517"/>
    </location>
</feature>
<evidence type="ECO:0000256" key="2">
    <source>
        <dbReference type="ARBA" id="ARBA00023054"/>
    </source>
</evidence>
<feature type="compositionally biased region" description="Basic and acidic residues" evidence="5">
    <location>
        <begin position="404"/>
        <end position="413"/>
    </location>
</feature>
<feature type="compositionally biased region" description="Basic and acidic residues" evidence="5">
    <location>
        <begin position="419"/>
        <end position="435"/>
    </location>
</feature>
<keyword evidence="8" id="KW-1185">Reference proteome</keyword>
<organism evidence="7 8">
    <name type="scientific">Patiria miniata</name>
    <name type="common">Bat star</name>
    <name type="synonym">Asterina miniata</name>
    <dbReference type="NCBI Taxonomy" id="46514"/>
    <lineage>
        <taxon>Eukaryota</taxon>
        <taxon>Metazoa</taxon>
        <taxon>Echinodermata</taxon>
        <taxon>Eleutherozoa</taxon>
        <taxon>Asterozoa</taxon>
        <taxon>Asteroidea</taxon>
        <taxon>Valvatacea</taxon>
        <taxon>Valvatida</taxon>
        <taxon>Asterinidae</taxon>
        <taxon>Patiria</taxon>
    </lineage>
</organism>
<dbReference type="OrthoDB" id="10017054at2759"/>
<dbReference type="PANTHER" id="PTHR23167:SF52">
    <property type="entry name" value="SMOOTHELIN"/>
    <property type="match status" value="1"/>
</dbReference>
<dbReference type="GeneID" id="119730695"/>
<dbReference type="FunFam" id="1.10.418.10:FF:000009">
    <property type="entry name" value="smoothelin isoform X2"/>
    <property type="match status" value="1"/>
</dbReference>
<feature type="compositionally biased region" description="Low complexity" evidence="5">
    <location>
        <begin position="654"/>
        <end position="678"/>
    </location>
</feature>
<feature type="region of interest" description="Disordered" evidence="5">
    <location>
        <begin position="336"/>
        <end position="845"/>
    </location>
</feature>
<name>A0A914A770_PATMI</name>
<dbReference type="AlphaFoldDB" id="A0A914A770"/>
<feature type="region of interest" description="Disordered" evidence="5">
    <location>
        <begin position="918"/>
        <end position="1041"/>
    </location>
</feature>
<dbReference type="InterPro" id="IPR050540">
    <property type="entry name" value="F-actin_Monoox_Mical"/>
</dbReference>
<feature type="compositionally biased region" description="Low complexity" evidence="5">
    <location>
        <begin position="582"/>
        <end position="592"/>
    </location>
</feature>
<feature type="compositionally biased region" description="Basic and acidic residues" evidence="5">
    <location>
        <begin position="523"/>
        <end position="536"/>
    </location>
</feature>
<sequence>MTALTEVGEEGLRKMLEVSTDFIERRQIRAALRELQFGCIPGLLAGHNNNSNNHISNKMADTELDRKISKITDEDEMTKLLHATDDFEDRRKIRAAIRDLRKKKIADQEATSAAARKNRMAEPKKEELNLEGIEDESVLRQMLEETEDYEHKKQIRAAIKDMRQKARDAAEEVIDKEEKDYRKKKHFDADEDQIPAVSVSTADEGSSVVDFTAIDDIATLEKMLATTQDFGERTMIRAHIKELRDHEDLEVPDYPGARRLSEGLDADIWLTEKDRRRSSLIDRAALEELTLTPDVEENVAYDEIEDPEELEKMLENAVDIGEKRLIRGALKDLRQRLAGGGKKDEKSSDSTRTDVSFCKPELRISPTDEEPKKPNLDFGVKTTSKLDDQFEKVDSSSNKTESLSIKEKPETSKNLDSNKAYDRYQKADVHEKKNETSLLKQSETENKENKSTPLRSTTSWFSGVPKKPEIITPSKSSSISLHLPKEKNNNDISIKPVSKYSVTQDSGKTKPNTSIVPTPSKIDSTHKENEKNKKESALGARMSKFTTPTTDSAKAKPGDRFTTSTPSTSRQDKNGRAAKDVSSMSSRMSKFSTPTTETTKGKFSGLTTPSGSKLDTLKSKFFESETSSQKEIKVKDRALRGTQGKVSEAASKFGGSCSGSSCGTTPSHSPTGSAPSSPKRSIGQKAFVTPVSQKPFQFGKIHNPSLASTPSSSRVTDKSSSISQNVPSSKLATSKFETPTSSSSKISVSSPYGAKDMKSTRVEVPLGKELSLELQTSGYKNIKVESSSKSQSGFGTSSRSEPRIGDHTGLKTVTDKTEQPRKKSPTERKEEGKVKMPPVDDVEDEEALEKMLEAASEFEERKKIRAKLREIRKKRREEQDKQIAAQEKGILEDRLAYREDSKAHRLKAFDKTTPIKKETTTTVAKTPLNNNTIIAPPSSTPVKTSTKVEDTDGKSSTTKTTTVIEGPGAKMVTTTIHSKSEDKGTKSESMKQDTTAVKKEETGTSSSFSAKTSSVSSSVTSSSSTGTPARKMSKFEAEMEEKKKLRELKRAEEEKNWKEYMAKKKQDDYERKKKEMEAAKKKKDALMNKFGGKAQEGESGGFGRGTGMQAVPNASTIKQKLLEWCQRCARGYPEVQITNFSSSWADGMAFCAIVHYHFPNAFDFDSLDKKNRRKNFDLAFDSAEKHADIMPLLETDDMIMMKNKPDWKCVFTYVQSLYRHLIKIKP</sequence>
<dbReference type="Pfam" id="PF12510">
    <property type="entry name" value="Smoothelin"/>
    <property type="match status" value="6"/>
</dbReference>
<feature type="compositionally biased region" description="Basic and acidic residues" evidence="5">
    <location>
        <begin position="978"/>
        <end position="1002"/>
    </location>
</feature>
<feature type="compositionally biased region" description="Basic and acidic residues" evidence="5">
    <location>
        <begin position="615"/>
        <end position="639"/>
    </location>
</feature>
<evidence type="ECO:0000313" key="8">
    <source>
        <dbReference type="Proteomes" id="UP000887568"/>
    </source>
</evidence>
<evidence type="ECO:0000256" key="3">
    <source>
        <dbReference type="ARBA" id="ARBA00061655"/>
    </source>
</evidence>
<feature type="compositionally biased region" description="Low complexity" evidence="5">
    <location>
        <begin position="787"/>
        <end position="799"/>
    </location>
</feature>
<dbReference type="SUPFAM" id="SSF47576">
    <property type="entry name" value="Calponin-homology domain, CH-domain"/>
    <property type="match status" value="1"/>
</dbReference>
<feature type="compositionally biased region" description="Polar residues" evidence="5">
    <location>
        <begin position="923"/>
        <end position="933"/>
    </location>
</feature>